<keyword evidence="2" id="KW-1185">Reference proteome</keyword>
<sequence length="97" mass="11355">MRSLFLFFSILSEKSVLSLYKVGTYLNQHHKVSVDFKTQQKKDPRNTYKTQRNCLPLHRSRLEDSSLYRIMIVFGEGGAVRRTICIAEPKCRFLGEQ</sequence>
<dbReference type="AlphaFoldDB" id="Q7MV64"/>
<evidence type="ECO:0000313" key="1">
    <source>
        <dbReference type="EMBL" id="AAQ66316.1"/>
    </source>
</evidence>
<evidence type="ECO:0000313" key="2">
    <source>
        <dbReference type="Proteomes" id="UP000000588"/>
    </source>
</evidence>
<dbReference type="EMBL" id="AE015924">
    <property type="protein sequence ID" value="AAQ66316.1"/>
    <property type="molecule type" value="Genomic_DNA"/>
</dbReference>
<dbReference type="KEGG" id="pgi:PG_1229"/>
<proteinExistence type="predicted"/>
<dbReference type="BioCyc" id="PGIN242619:G1G02-1143-MONOMER"/>
<organism evidence="1 2">
    <name type="scientific">Porphyromonas gingivalis (strain ATCC BAA-308 / W83)</name>
    <dbReference type="NCBI Taxonomy" id="242619"/>
    <lineage>
        <taxon>Bacteria</taxon>
        <taxon>Pseudomonadati</taxon>
        <taxon>Bacteroidota</taxon>
        <taxon>Bacteroidia</taxon>
        <taxon>Bacteroidales</taxon>
        <taxon>Porphyromonadaceae</taxon>
        <taxon>Porphyromonas</taxon>
    </lineage>
</organism>
<dbReference type="HOGENOM" id="CLU_2344279_0_0_10"/>
<name>Q7MV64_PORGI</name>
<accession>Q7MV64</accession>
<dbReference type="EnsemblBacteria" id="AAQ66316">
    <property type="protein sequence ID" value="AAQ66316"/>
    <property type="gene ID" value="PG_1229"/>
</dbReference>
<dbReference type="Proteomes" id="UP000000588">
    <property type="component" value="Chromosome"/>
</dbReference>
<reference evidence="1 2" key="1">
    <citation type="journal article" date="2003" name="J. Bacteriol.">
        <title>Complete genome sequence of the oral pathogenic bacterium Porphyromonas gingivalis strain W83.</title>
        <authorList>
            <person name="Nelson K."/>
            <person name="Fleishmann R."/>
            <person name="DeBoy R."/>
            <person name="Paulsen I."/>
            <person name="Fouts D."/>
            <person name="Eisen J."/>
            <person name="Daugherty S."/>
            <person name="Dodson R."/>
            <person name="Durkin A."/>
            <person name="Gwinn M."/>
            <person name="Haft D."/>
            <person name="Kolonay J."/>
            <person name="Nelson W."/>
            <person name="White O."/>
            <person name="Mason T."/>
            <person name="Tallon L."/>
            <person name="Gray J."/>
            <person name="Granger D."/>
            <person name="Tettelin H."/>
            <person name="Dong H."/>
            <person name="Galvin J."/>
            <person name="Duncan M."/>
            <person name="Dewhirst F."/>
            <person name="Fraser C."/>
        </authorList>
    </citation>
    <scope>NUCLEOTIDE SEQUENCE [LARGE SCALE GENOMIC DNA]</scope>
    <source>
        <strain evidence="2">ATCC BAA-308 / W83</strain>
    </source>
</reference>
<gene>
    <name evidence="1" type="ordered locus">PG_1229</name>
</gene>
<protein>
    <submittedName>
        <fullName evidence="1">Uncharacterized protein</fullName>
    </submittedName>
</protein>